<comment type="similarity">
    <text evidence="2 10">Belongs to the HsdR family.</text>
</comment>
<dbReference type="Pfam" id="PF12008">
    <property type="entry name" value="EcoR124_C"/>
    <property type="match status" value="1"/>
</dbReference>
<dbReference type="Proteomes" id="UP000002964">
    <property type="component" value="Unassembled WGS sequence"/>
</dbReference>
<comment type="function">
    <text evidence="10">Subunit R is required for both nuclease and ATPase activities, but not for modification.</text>
</comment>
<dbReference type="InterPro" id="IPR051268">
    <property type="entry name" value="Type-I_R_enzyme_R_subunit"/>
</dbReference>
<dbReference type="SUPFAM" id="SSF52540">
    <property type="entry name" value="P-loop containing nucleoside triphosphate hydrolases"/>
    <property type="match status" value="1"/>
</dbReference>
<dbReference type="HOGENOM" id="CLU_004848_1_0_6"/>
<dbReference type="PANTHER" id="PTHR30195">
    <property type="entry name" value="TYPE I SITE-SPECIFIC DEOXYRIBONUCLEASE PROTEIN SUBUNIT M AND R"/>
    <property type="match status" value="1"/>
</dbReference>
<keyword evidence="5 10" id="KW-0680">Restriction system</keyword>
<keyword evidence="4 10" id="KW-0547">Nucleotide-binding</keyword>
<gene>
    <name evidence="13" type="ORF">Thi970DRAFT_04830</name>
</gene>
<evidence type="ECO:0000256" key="2">
    <source>
        <dbReference type="ARBA" id="ARBA00008598"/>
    </source>
</evidence>
<dbReference type="PROSITE" id="PS51192">
    <property type="entry name" value="HELICASE_ATP_BIND_1"/>
    <property type="match status" value="1"/>
</dbReference>
<dbReference type="Gene3D" id="3.40.50.300">
    <property type="entry name" value="P-loop containing nucleotide triphosphate hydrolases"/>
    <property type="match status" value="2"/>
</dbReference>
<dbReference type="InterPro" id="IPR014001">
    <property type="entry name" value="Helicase_ATP-bd"/>
</dbReference>
<dbReference type="Pfam" id="PF18766">
    <property type="entry name" value="SWI2_SNF2"/>
    <property type="match status" value="1"/>
</dbReference>
<keyword evidence="14" id="KW-1185">Reference proteome</keyword>
<comment type="subunit">
    <text evidence="10">The type I restriction/modification system is composed of three polypeptides R, M and S.</text>
</comment>
<evidence type="ECO:0000256" key="10">
    <source>
        <dbReference type="RuleBase" id="RU364115"/>
    </source>
</evidence>
<feature type="domain" description="Helicase ATP-binding" evidence="12">
    <location>
        <begin position="261"/>
        <end position="442"/>
    </location>
</feature>
<dbReference type="Pfam" id="PF04313">
    <property type="entry name" value="HSDR_N"/>
    <property type="match status" value="1"/>
</dbReference>
<evidence type="ECO:0000256" key="5">
    <source>
        <dbReference type="ARBA" id="ARBA00022747"/>
    </source>
</evidence>
<organism evidence="13 14">
    <name type="scientific">Thiorhodovibrio frisius</name>
    <dbReference type="NCBI Taxonomy" id="631362"/>
    <lineage>
        <taxon>Bacteria</taxon>
        <taxon>Pseudomonadati</taxon>
        <taxon>Pseudomonadota</taxon>
        <taxon>Gammaproteobacteria</taxon>
        <taxon>Chromatiales</taxon>
        <taxon>Chromatiaceae</taxon>
        <taxon>Thiorhodovibrio</taxon>
    </lineage>
</organism>
<dbReference type="EC" id="3.1.21.3" evidence="10"/>
<dbReference type="InterPro" id="IPR004473">
    <property type="entry name" value="Restrct_endonuc_typeI_HsdR"/>
</dbReference>
<evidence type="ECO:0000256" key="7">
    <source>
        <dbReference type="ARBA" id="ARBA00022801"/>
    </source>
</evidence>
<dbReference type="Gene3D" id="3.90.1570.50">
    <property type="match status" value="1"/>
</dbReference>
<feature type="compositionally biased region" description="Low complexity" evidence="11">
    <location>
        <begin position="485"/>
        <end position="496"/>
    </location>
</feature>
<dbReference type="InterPro" id="IPR040980">
    <property type="entry name" value="SWI2_SNF2"/>
</dbReference>
<sequence>MSLTEQQLEQKLIDTLVELKYSYRPDIRDKAALEANFRAKFEALNHVSLTDAEFARLRDSLISADVFQAAKTLREIGYFQREDGTPLHFMLVNLKDWCKNDFEVIHQLRINTDSSHHRYDVILLINGLPLVQIELKTLTISPRRAMEQIVDYKHDPGNGYTNTLLCFMQLFIVSNRSNTYYFANNHPQHFAFNAEERFLPIYQWADRDNRKITHLDDFAAAFLAKCTLGQMLSRYMVLVASEQKLMIMRPYQIYAVQAIVDCIHQNRGNGFVWHTTGSGKTLTSFKASTLLKDNPDIEKCLFVVDRKDLDRQTRIEFNKFQEGCVEENTNTETLVRRLLSEDYANKVIVTTIQKLGLALDETSKRAQQHRDQGKRTYKERLAPLRDKRLAIIFDECHRSQFGDNHQAIKAFFPKAQLFGFTGTPIFEENASHTQIDGTVGRFKTTQDIFHSPLHAYTITHAIDDGNVLRFHIEYYKPEAKAATADASADSDIAEPSTNAPAKTAKPKPERIHSQRAIAEAILAKHDAATNQRRFNALLATASINDAIAYYELFKQLQAERQAPGGNESPDVRPLNIACVFSPPAEGNRDVKQLQEDLPQEKADNQQEPEAKKAALRQILADYNAHYGTNHSIGDFDGYYQDVQQRIKDQQYPNSDLPHRHKIDLTIVVDMLLTGFDSKYLNTLYVDKNLKHHGLIQAFSRTNRVLNDTKPYGNILDFRAQERAVDAAIALFSGEDTSRSREIWLVDPAPKVIEQLDTAVAQLEQFMAAQGQPCTPEAVNNLKGDTARAGFIERFKDVQKLKNQLDQYTDLSDEQRAQVEQRLPEDTHRSFKGMYLETAQRLRDQQRQSGTGPDGGTPAPEVEQLEFEFVLFSSALIDYDYIMALIARYRQEKPGKETLSRDQIVSLLCGQSNLMDERDEIIAYIDTLQAGKGHGGIEEIKGEYQVFKANKSRDELTAIAARHALAPEALHGFVEGILDRMIFDGEALTELFAPLELGWKARSQAETALMAELTPVLKKQADGREISGLAAYE</sequence>
<keyword evidence="8 10" id="KW-0067">ATP-binding</keyword>
<keyword evidence="6" id="KW-0255">Endonuclease</keyword>
<keyword evidence="3" id="KW-0540">Nuclease</keyword>
<name>H8Z3Y9_9GAMM</name>
<evidence type="ECO:0000259" key="12">
    <source>
        <dbReference type="PROSITE" id="PS51192"/>
    </source>
</evidence>
<evidence type="ECO:0000256" key="6">
    <source>
        <dbReference type="ARBA" id="ARBA00022759"/>
    </source>
</evidence>
<evidence type="ECO:0000256" key="11">
    <source>
        <dbReference type="SAM" id="MobiDB-lite"/>
    </source>
</evidence>
<evidence type="ECO:0000313" key="13">
    <source>
        <dbReference type="EMBL" id="EIC21141.1"/>
    </source>
</evidence>
<dbReference type="GO" id="GO:0009307">
    <property type="term" value="P:DNA restriction-modification system"/>
    <property type="evidence" value="ECO:0007669"/>
    <property type="project" value="UniProtKB-KW"/>
</dbReference>
<dbReference type="SMART" id="SM00487">
    <property type="entry name" value="DEXDc"/>
    <property type="match status" value="1"/>
</dbReference>
<dbReference type="InterPro" id="IPR055180">
    <property type="entry name" value="HsdR_RecA-like_helicase_dom_2"/>
</dbReference>
<evidence type="ECO:0000256" key="3">
    <source>
        <dbReference type="ARBA" id="ARBA00022722"/>
    </source>
</evidence>
<dbReference type="CDD" id="cd22332">
    <property type="entry name" value="HsdR_N"/>
    <property type="match status" value="1"/>
</dbReference>
<protein>
    <recommendedName>
        <fullName evidence="10">Type I restriction enzyme endonuclease subunit</fullName>
        <shortName evidence="10">R protein</shortName>
        <ecNumber evidence="10">3.1.21.3</ecNumber>
    </recommendedName>
</protein>
<dbReference type="NCBIfam" id="TIGR00348">
    <property type="entry name" value="hsdR"/>
    <property type="match status" value="1"/>
</dbReference>
<evidence type="ECO:0000313" key="14">
    <source>
        <dbReference type="Proteomes" id="UP000002964"/>
    </source>
</evidence>
<dbReference type="Pfam" id="PF22679">
    <property type="entry name" value="T1R_D3-like"/>
    <property type="match status" value="1"/>
</dbReference>
<evidence type="ECO:0000256" key="1">
    <source>
        <dbReference type="ARBA" id="ARBA00000851"/>
    </source>
</evidence>
<accession>H8Z3Y9</accession>
<dbReference type="AlphaFoldDB" id="H8Z3Y9"/>
<reference evidence="13 14" key="2">
    <citation type="submission" date="2011-11" db="EMBL/GenBank/DDBJ databases">
        <authorList>
            <consortium name="US DOE Joint Genome Institute"/>
            <person name="Lucas S."/>
            <person name="Han J."/>
            <person name="Lapidus A."/>
            <person name="Cheng J.-F."/>
            <person name="Goodwin L."/>
            <person name="Pitluck S."/>
            <person name="Peters L."/>
            <person name="Ovchinnikova G."/>
            <person name="Zhang X."/>
            <person name="Detter J.C."/>
            <person name="Han C."/>
            <person name="Tapia R."/>
            <person name="Land M."/>
            <person name="Hauser L."/>
            <person name="Kyrpides N."/>
            <person name="Ivanova N."/>
            <person name="Pagani I."/>
            <person name="Vogl K."/>
            <person name="Liu Z."/>
            <person name="Overmann J."/>
            <person name="Frigaard N.-U."/>
            <person name="Bryant D."/>
            <person name="Woyke T."/>
        </authorList>
    </citation>
    <scope>NUCLEOTIDE SEQUENCE [LARGE SCALE GENOMIC DNA]</scope>
    <source>
        <strain evidence="13 14">970</strain>
    </source>
</reference>
<feature type="region of interest" description="Disordered" evidence="11">
    <location>
        <begin position="485"/>
        <end position="511"/>
    </location>
</feature>
<dbReference type="EMBL" id="JH603170">
    <property type="protein sequence ID" value="EIC21141.1"/>
    <property type="molecule type" value="Genomic_DNA"/>
</dbReference>
<dbReference type="Gene3D" id="1.20.58.910">
    <property type="match status" value="1"/>
</dbReference>
<dbReference type="GO" id="GO:0003677">
    <property type="term" value="F:DNA binding"/>
    <property type="evidence" value="ECO:0007669"/>
    <property type="project" value="UniProtKB-KW"/>
</dbReference>
<evidence type="ECO:0000256" key="9">
    <source>
        <dbReference type="ARBA" id="ARBA00023125"/>
    </source>
</evidence>
<dbReference type="InterPro" id="IPR022625">
    <property type="entry name" value="TypeI_RM_Rsu_C"/>
</dbReference>
<dbReference type="OrthoDB" id="9758243at2"/>
<dbReference type="GO" id="GO:0005524">
    <property type="term" value="F:ATP binding"/>
    <property type="evidence" value="ECO:0007669"/>
    <property type="project" value="UniProtKB-KW"/>
</dbReference>
<dbReference type="CDD" id="cd18800">
    <property type="entry name" value="SF2_C_EcoR124I-like"/>
    <property type="match status" value="1"/>
</dbReference>
<comment type="catalytic activity">
    <reaction evidence="1 10">
        <text>Endonucleolytic cleavage of DNA to give random double-stranded fragments with terminal 5'-phosphates, ATP is simultaneously hydrolyzed.</text>
        <dbReference type="EC" id="3.1.21.3"/>
    </reaction>
</comment>
<dbReference type="RefSeq" id="WP_009151544.1">
    <property type="nucleotide sequence ID" value="NZ_CP121471.1"/>
</dbReference>
<dbReference type="InterPro" id="IPR027417">
    <property type="entry name" value="P-loop_NTPase"/>
</dbReference>
<keyword evidence="9 10" id="KW-0238">DNA-binding</keyword>
<dbReference type="GO" id="GO:0009035">
    <property type="term" value="F:type I site-specific deoxyribonuclease activity"/>
    <property type="evidence" value="ECO:0007669"/>
    <property type="project" value="UniProtKB-EC"/>
</dbReference>
<dbReference type="STRING" id="631362.Thi970DRAFT_04830"/>
<dbReference type="InterPro" id="IPR007409">
    <property type="entry name" value="Restrct_endonuc_type1_HsdR_N"/>
</dbReference>
<evidence type="ECO:0000256" key="4">
    <source>
        <dbReference type="ARBA" id="ARBA00022741"/>
    </source>
</evidence>
<proteinExistence type="inferred from homology"/>
<dbReference type="PANTHER" id="PTHR30195:SF16">
    <property type="entry name" value="TYPE I RESTRICTION ENZYME ENDONUCLEASE SUBUNIT"/>
    <property type="match status" value="1"/>
</dbReference>
<evidence type="ECO:0000256" key="8">
    <source>
        <dbReference type="ARBA" id="ARBA00022840"/>
    </source>
</evidence>
<dbReference type="eggNOG" id="COG0610">
    <property type="taxonomic scope" value="Bacteria"/>
</dbReference>
<keyword evidence="7 10" id="KW-0378">Hydrolase</keyword>
<reference evidence="14" key="1">
    <citation type="submission" date="2011-06" db="EMBL/GenBank/DDBJ databases">
        <authorList>
            <consortium name="US DOE Joint Genome Institute (JGI-PGF)"/>
            <person name="Lucas S."/>
            <person name="Han J."/>
            <person name="Lapidus A."/>
            <person name="Cheng J.-F."/>
            <person name="Goodwin L."/>
            <person name="Pitluck S."/>
            <person name="Peters L."/>
            <person name="Land M.L."/>
            <person name="Hauser L."/>
            <person name="Vogl K."/>
            <person name="Liu Z."/>
            <person name="Overmann J."/>
            <person name="Frigaard N.-U."/>
            <person name="Bryant D.A."/>
            <person name="Woyke T.J."/>
        </authorList>
    </citation>
    <scope>NUCLEOTIDE SEQUENCE [LARGE SCALE GENOMIC DNA]</scope>
    <source>
        <strain evidence="14">970</strain>
    </source>
</reference>